<dbReference type="eggNOG" id="ENOG50331ID">
    <property type="taxonomic scope" value="Bacteria"/>
</dbReference>
<dbReference type="InterPro" id="IPR021508">
    <property type="entry name" value="Gp17-like"/>
</dbReference>
<dbReference type="InterPro" id="IPR053745">
    <property type="entry name" value="Viral_Tail_Comp_sf"/>
</dbReference>
<dbReference type="Gene3D" id="3.30.2000.30">
    <property type="match status" value="1"/>
</dbReference>
<evidence type="ECO:0000313" key="2">
    <source>
        <dbReference type="Proteomes" id="UP000019849"/>
    </source>
</evidence>
<dbReference type="RefSeq" id="WP_035026283.1">
    <property type="nucleotide sequence ID" value="NZ_KK073886.1"/>
</dbReference>
<dbReference type="PATRIC" id="fig|69279.3.peg.2103"/>
<organism evidence="1 2">
    <name type="scientific">Aquamicrobium defluvii</name>
    <dbReference type="NCBI Taxonomy" id="69279"/>
    <lineage>
        <taxon>Bacteria</taxon>
        <taxon>Pseudomonadati</taxon>
        <taxon>Pseudomonadota</taxon>
        <taxon>Alphaproteobacteria</taxon>
        <taxon>Hyphomicrobiales</taxon>
        <taxon>Phyllobacteriaceae</taxon>
        <taxon>Aquamicrobium</taxon>
    </lineage>
</organism>
<evidence type="ECO:0008006" key="3">
    <source>
        <dbReference type="Google" id="ProtNLM"/>
    </source>
</evidence>
<comment type="caution">
    <text evidence="1">The sequence shown here is derived from an EMBL/GenBank/DDBJ whole genome shotgun (WGS) entry which is preliminary data.</text>
</comment>
<accession>A0A011TWN7</accession>
<evidence type="ECO:0000313" key="1">
    <source>
        <dbReference type="EMBL" id="EXL08612.1"/>
    </source>
</evidence>
<sequence length="137" mass="15217">MASPSRELVLCARDRLLKAATITALVGNRVWYRAPENAEFPHIANFDTFGIRDDATCVTGEEITLNIHVWTRGGMDPLQDARSIAFEVGRALHGFPLALPSNQLVTLDHRGDRVFYDRDDLTGHGVVEFRAIVQSNA</sequence>
<dbReference type="Proteomes" id="UP000019849">
    <property type="component" value="Unassembled WGS sequence"/>
</dbReference>
<dbReference type="EMBL" id="JENY01000012">
    <property type="protein sequence ID" value="EXL08612.1"/>
    <property type="molecule type" value="Genomic_DNA"/>
</dbReference>
<protein>
    <recommendedName>
        <fullName evidence="3">DUF3168 domain-containing protein</fullName>
    </recommendedName>
</protein>
<gene>
    <name evidence="1" type="ORF">BG36_03500</name>
</gene>
<dbReference type="AlphaFoldDB" id="A0A011TWN7"/>
<dbReference type="Pfam" id="PF11367">
    <property type="entry name" value="Tail_completion_gp17"/>
    <property type="match status" value="1"/>
</dbReference>
<name>A0A011TWN7_9HYPH</name>
<reference evidence="1 2" key="1">
    <citation type="submission" date="2014-02" db="EMBL/GenBank/DDBJ databases">
        <title>Aquamicrobium defluvii Genome sequencing.</title>
        <authorList>
            <person name="Wang X."/>
        </authorList>
    </citation>
    <scope>NUCLEOTIDE SEQUENCE [LARGE SCALE GENOMIC DNA]</scope>
    <source>
        <strain evidence="1 2">W13Z1</strain>
    </source>
</reference>
<proteinExistence type="predicted"/>
<dbReference type="HOGENOM" id="CLU_126531_2_0_5"/>
<dbReference type="STRING" id="69279.BG36_03500"/>